<sequence length="270" mass="29467">MRGLLAFAACLVASVQIAEALVYKLGDEEPHTIDRNLVISQGSEKSVDEYPFMVSIQEINMTEGLMGNGCGASIIDERWLLTAAHCLPPNKSEHEHYISGSRALVGSSTYPRLEQDAQLIELESLHGLVTPDIGLIKLRHPIKFGKRVQKILLKRNLKVKNGTAIHIMGWGYGAPLNAKGDHQLHGYVANFLYKCNAWICFRHELSAVCPGDSGGPMAVHVPQLDAYVQHSLVHGVGPGKCGSVGQFTSGPELANYCDWIDKTVGKKICI</sequence>
<dbReference type="PROSITE" id="PS00134">
    <property type="entry name" value="TRYPSIN_HIS"/>
    <property type="match status" value="1"/>
</dbReference>
<dbReference type="EMBL" id="CATQJA010001442">
    <property type="protein sequence ID" value="CAJ0567274.1"/>
    <property type="molecule type" value="Genomic_DNA"/>
</dbReference>
<evidence type="ECO:0000313" key="6">
    <source>
        <dbReference type="Proteomes" id="UP001177023"/>
    </source>
</evidence>
<dbReference type="PRINTS" id="PR00722">
    <property type="entry name" value="CHYMOTRYPSIN"/>
</dbReference>
<dbReference type="PANTHER" id="PTHR24250">
    <property type="entry name" value="CHYMOTRYPSIN-RELATED"/>
    <property type="match status" value="1"/>
</dbReference>
<organism evidence="5 6">
    <name type="scientific">Mesorhabditis spiculigera</name>
    <dbReference type="NCBI Taxonomy" id="96644"/>
    <lineage>
        <taxon>Eukaryota</taxon>
        <taxon>Metazoa</taxon>
        <taxon>Ecdysozoa</taxon>
        <taxon>Nematoda</taxon>
        <taxon>Chromadorea</taxon>
        <taxon>Rhabditida</taxon>
        <taxon>Rhabditina</taxon>
        <taxon>Rhabditomorpha</taxon>
        <taxon>Rhabditoidea</taxon>
        <taxon>Rhabditidae</taxon>
        <taxon>Mesorhabditinae</taxon>
        <taxon>Mesorhabditis</taxon>
    </lineage>
</organism>
<evidence type="ECO:0000256" key="2">
    <source>
        <dbReference type="RuleBase" id="RU363034"/>
    </source>
</evidence>
<accession>A0AA36CE23</accession>
<dbReference type="InterPro" id="IPR033116">
    <property type="entry name" value="TRYPSIN_SER"/>
</dbReference>
<dbReference type="SMART" id="SM00020">
    <property type="entry name" value="Tryp_SPc"/>
    <property type="match status" value="1"/>
</dbReference>
<keyword evidence="6" id="KW-1185">Reference proteome</keyword>
<evidence type="ECO:0000256" key="3">
    <source>
        <dbReference type="SAM" id="SignalP"/>
    </source>
</evidence>
<evidence type="ECO:0000259" key="4">
    <source>
        <dbReference type="PROSITE" id="PS50240"/>
    </source>
</evidence>
<reference evidence="5" key="1">
    <citation type="submission" date="2023-06" db="EMBL/GenBank/DDBJ databases">
        <authorList>
            <person name="Delattre M."/>
        </authorList>
    </citation>
    <scope>NUCLEOTIDE SEQUENCE</scope>
    <source>
        <strain evidence="5">AF72</strain>
    </source>
</reference>
<dbReference type="Proteomes" id="UP001177023">
    <property type="component" value="Unassembled WGS sequence"/>
</dbReference>
<keyword evidence="2" id="KW-0720">Serine protease</keyword>
<feature type="non-terminal residue" evidence="5">
    <location>
        <position position="1"/>
    </location>
</feature>
<dbReference type="InterPro" id="IPR043504">
    <property type="entry name" value="Peptidase_S1_PA_chymotrypsin"/>
</dbReference>
<dbReference type="InterPro" id="IPR018114">
    <property type="entry name" value="TRYPSIN_HIS"/>
</dbReference>
<keyword evidence="3" id="KW-0732">Signal</keyword>
<evidence type="ECO:0000313" key="5">
    <source>
        <dbReference type="EMBL" id="CAJ0567274.1"/>
    </source>
</evidence>
<evidence type="ECO:0000256" key="1">
    <source>
        <dbReference type="ARBA" id="ARBA00023157"/>
    </source>
</evidence>
<feature type="chain" id="PRO_5041349575" description="Peptidase S1 domain-containing protein" evidence="3">
    <location>
        <begin position="21"/>
        <end position="270"/>
    </location>
</feature>
<dbReference type="Pfam" id="PF00089">
    <property type="entry name" value="Trypsin"/>
    <property type="match status" value="1"/>
</dbReference>
<comment type="caution">
    <text evidence="5">The sequence shown here is derived from an EMBL/GenBank/DDBJ whole genome shotgun (WGS) entry which is preliminary data.</text>
</comment>
<dbReference type="AlphaFoldDB" id="A0AA36CE23"/>
<gene>
    <name evidence="5" type="ORF">MSPICULIGERA_LOCUS5831</name>
</gene>
<dbReference type="PROSITE" id="PS50240">
    <property type="entry name" value="TRYPSIN_DOM"/>
    <property type="match status" value="1"/>
</dbReference>
<feature type="domain" description="Peptidase S1" evidence="4">
    <location>
        <begin position="39"/>
        <end position="265"/>
    </location>
</feature>
<name>A0AA36CE23_9BILA</name>
<dbReference type="InterPro" id="IPR001254">
    <property type="entry name" value="Trypsin_dom"/>
</dbReference>
<dbReference type="InterPro" id="IPR009003">
    <property type="entry name" value="Peptidase_S1_PA"/>
</dbReference>
<dbReference type="GO" id="GO:0006508">
    <property type="term" value="P:proteolysis"/>
    <property type="evidence" value="ECO:0007669"/>
    <property type="project" value="UniProtKB-KW"/>
</dbReference>
<proteinExistence type="predicted"/>
<dbReference type="Gene3D" id="2.40.10.10">
    <property type="entry name" value="Trypsin-like serine proteases"/>
    <property type="match status" value="3"/>
</dbReference>
<dbReference type="InterPro" id="IPR001314">
    <property type="entry name" value="Peptidase_S1A"/>
</dbReference>
<keyword evidence="2" id="KW-0645">Protease</keyword>
<keyword evidence="1" id="KW-1015">Disulfide bond</keyword>
<dbReference type="GO" id="GO:0004252">
    <property type="term" value="F:serine-type endopeptidase activity"/>
    <property type="evidence" value="ECO:0007669"/>
    <property type="project" value="InterPro"/>
</dbReference>
<dbReference type="PANTHER" id="PTHR24250:SF27">
    <property type="entry name" value="ELASTASE 2 LIKE"/>
    <property type="match status" value="1"/>
</dbReference>
<keyword evidence="2" id="KW-0378">Hydrolase</keyword>
<protein>
    <recommendedName>
        <fullName evidence="4">Peptidase S1 domain-containing protein</fullName>
    </recommendedName>
</protein>
<feature type="signal peptide" evidence="3">
    <location>
        <begin position="1"/>
        <end position="20"/>
    </location>
</feature>
<dbReference type="SUPFAM" id="SSF50494">
    <property type="entry name" value="Trypsin-like serine proteases"/>
    <property type="match status" value="1"/>
</dbReference>
<dbReference type="PROSITE" id="PS00135">
    <property type="entry name" value="TRYPSIN_SER"/>
    <property type="match status" value="1"/>
</dbReference>